<proteinExistence type="predicted"/>
<accession>A0AB73UBA0</accession>
<sequence length="166" mass="18467">MRNFQSFDGTITMINNFVTGTNEEDRGCNKLISVDNGYGISINFVVKPNTYFVDHAMVSVGDRISGFYDANAPVPLIFPPQFRAIVMAKYTPYQNVKVAHFNEQLESSDGELRLNIAPSTKIVLENGQVFTGNFINRNLIVVYGPTTMSIPAQTTPYKIIVMCGIE</sequence>
<dbReference type="AlphaFoldDB" id="A0AB73UBA0"/>
<evidence type="ECO:0000313" key="2">
    <source>
        <dbReference type="Proteomes" id="UP000464780"/>
    </source>
</evidence>
<organism evidence="1 2">
    <name type="scientific">Bacillus cereus</name>
    <dbReference type="NCBI Taxonomy" id="1396"/>
    <lineage>
        <taxon>Bacteria</taxon>
        <taxon>Bacillati</taxon>
        <taxon>Bacillota</taxon>
        <taxon>Bacilli</taxon>
        <taxon>Bacillales</taxon>
        <taxon>Bacillaceae</taxon>
        <taxon>Bacillus</taxon>
        <taxon>Bacillus cereus group</taxon>
    </lineage>
</organism>
<dbReference type="RefSeq" id="WP_162279599.1">
    <property type="nucleotide sequence ID" value="NZ_CP028009.1"/>
</dbReference>
<gene>
    <name evidence="1" type="ORF">C1N66_00050</name>
</gene>
<protein>
    <submittedName>
        <fullName evidence="1">Uncharacterized protein</fullName>
    </submittedName>
</protein>
<dbReference type="EMBL" id="CP028009">
    <property type="protein sequence ID" value="QHV41671.1"/>
    <property type="molecule type" value="Genomic_DNA"/>
</dbReference>
<dbReference type="Proteomes" id="UP000464780">
    <property type="component" value="Chromosome"/>
</dbReference>
<name>A0AB73UBA0_BACCE</name>
<reference evidence="1 2" key="1">
    <citation type="submission" date="2018-03" db="EMBL/GenBank/DDBJ databases">
        <title>The complete genome of bacterial strain SGAir0260.</title>
        <authorList>
            <person name="Schuster S.C."/>
        </authorList>
    </citation>
    <scope>NUCLEOTIDE SEQUENCE [LARGE SCALE GENOMIC DNA]</scope>
    <source>
        <strain evidence="1 2">SGAir0260</strain>
    </source>
</reference>
<evidence type="ECO:0000313" key="1">
    <source>
        <dbReference type="EMBL" id="QHV41671.1"/>
    </source>
</evidence>